<evidence type="ECO:0000313" key="3">
    <source>
        <dbReference type="Proteomes" id="UP000070263"/>
    </source>
</evidence>
<dbReference type="PANTHER" id="PTHR42188:SF1">
    <property type="entry name" value="23S RRNA-SPECIFIC ENDONUCLEASE VAPC20"/>
    <property type="match status" value="1"/>
</dbReference>
<reference evidence="2 3" key="1">
    <citation type="journal article" date="2016" name="Sci. Rep.">
        <title>Metabolic traits of an uncultured archaeal lineage -MSBL1- from brine pools of the Red Sea.</title>
        <authorList>
            <person name="Mwirichia R."/>
            <person name="Alam I."/>
            <person name="Rashid M."/>
            <person name="Vinu M."/>
            <person name="Ba-Alawi W."/>
            <person name="Anthony Kamau A."/>
            <person name="Kamanda Ngugi D."/>
            <person name="Goker M."/>
            <person name="Klenk H.P."/>
            <person name="Bajic V."/>
            <person name="Stingl U."/>
        </authorList>
    </citation>
    <scope>NUCLEOTIDE SEQUENCE [LARGE SCALE GENOMIC DNA]</scope>
    <source>
        <strain evidence="2">SCGC-AAA382A20</strain>
    </source>
</reference>
<comment type="caution">
    <text evidence="2">The sequence shown here is derived from an EMBL/GenBank/DDBJ whole genome shotgun (WGS) entry which is preliminary data.</text>
</comment>
<dbReference type="PANTHER" id="PTHR42188">
    <property type="entry name" value="23S RRNA-SPECIFIC ENDONUCLEASE VAPC20"/>
    <property type="match status" value="1"/>
</dbReference>
<organism evidence="2 3">
    <name type="scientific">candidate division MSBL1 archaeon SCGC-AAA382A20</name>
    <dbReference type="NCBI Taxonomy" id="1698280"/>
    <lineage>
        <taxon>Archaea</taxon>
        <taxon>Methanobacteriati</taxon>
        <taxon>Methanobacteriota</taxon>
        <taxon>candidate division MSBL1</taxon>
    </lineage>
</organism>
<keyword evidence="3" id="KW-1185">Reference proteome</keyword>
<dbReference type="SUPFAM" id="SSF88723">
    <property type="entry name" value="PIN domain-like"/>
    <property type="match status" value="1"/>
</dbReference>
<dbReference type="GO" id="GO:0004521">
    <property type="term" value="F:RNA endonuclease activity"/>
    <property type="evidence" value="ECO:0007669"/>
    <property type="project" value="InterPro"/>
</dbReference>
<dbReference type="EMBL" id="LHYE01000012">
    <property type="protein sequence ID" value="KXB07245.1"/>
    <property type="molecule type" value="Genomic_DNA"/>
</dbReference>
<accession>A0A133VLD4</accession>
<dbReference type="GO" id="GO:0016075">
    <property type="term" value="P:rRNA catabolic process"/>
    <property type="evidence" value="ECO:0007669"/>
    <property type="project" value="TreeGrafter"/>
</dbReference>
<sequence>MKYLKYLDASIPLCVETEEPSEKLDSCTEIMQRIEKGEEKVVTSSYTPAEMFHILAGREGLTASKVGAIFEAFFDLKGLKVIDAEGTLCPATVKLALEREIDFVDAHHVMTMKKQDVDEIYTLDPHFDQFPELTKLEQFRR</sequence>
<evidence type="ECO:0000259" key="1">
    <source>
        <dbReference type="Pfam" id="PF01850"/>
    </source>
</evidence>
<dbReference type="AlphaFoldDB" id="A0A133VLD4"/>
<dbReference type="Pfam" id="PF01850">
    <property type="entry name" value="PIN"/>
    <property type="match status" value="1"/>
</dbReference>
<dbReference type="CDD" id="cd09854">
    <property type="entry name" value="PIN_VapC-like"/>
    <property type="match status" value="1"/>
</dbReference>
<dbReference type="InterPro" id="IPR002716">
    <property type="entry name" value="PIN_dom"/>
</dbReference>
<evidence type="ECO:0000313" key="2">
    <source>
        <dbReference type="EMBL" id="KXB07245.1"/>
    </source>
</evidence>
<proteinExistence type="predicted"/>
<gene>
    <name evidence="2" type="ORF">AKJ51_01740</name>
</gene>
<protein>
    <recommendedName>
        <fullName evidence="1">PIN domain-containing protein</fullName>
    </recommendedName>
</protein>
<feature type="domain" description="PIN" evidence="1">
    <location>
        <begin position="6"/>
        <end position="131"/>
    </location>
</feature>
<name>A0A133VLD4_9EURY</name>
<dbReference type="InterPro" id="IPR029060">
    <property type="entry name" value="PIN-like_dom_sf"/>
</dbReference>
<dbReference type="InterPro" id="IPR039018">
    <property type="entry name" value="VapC20-like"/>
</dbReference>
<dbReference type="Gene3D" id="3.40.50.1010">
    <property type="entry name" value="5'-nuclease"/>
    <property type="match status" value="1"/>
</dbReference>
<dbReference type="Proteomes" id="UP000070263">
    <property type="component" value="Unassembled WGS sequence"/>
</dbReference>